<feature type="chain" id="PRO_5039248137" evidence="5">
    <location>
        <begin position="32"/>
        <end position="520"/>
    </location>
</feature>
<gene>
    <name evidence="7" type="ORF">IT779_25075</name>
</gene>
<dbReference type="Gene3D" id="3.40.190.10">
    <property type="entry name" value="Periplasmic binding protein-like II"/>
    <property type="match status" value="1"/>
</dbReference>
<comment type="similarity">
    <text evidence="2">Belongs to the bacterial solute-binding protein 5 family.</text>
</comment>
<comment type="caution">
    <text evidence="7">The sequence shown here is derived from an EMBL/GenBank/DDBJ whole genome shotgun (WGS) entry which is preliminary data.</text>
</comment>
<dbReference type="InterPro" id="IPR030678">
    <property type="entry name" value="Peptide/Ni-bd"/>
</dbReference>
<keyword evidence="4 5" id="KW-0732">Signal</keyword>
<dbReference type="EMBL" id="JADMLG010000011">
    <property type="protein sequence ID" value="MBH0779547.1"/>
    <property type="molecule type" value="Genomic_DNA"/>
</dbReference>
<dbReference type="InterPro" id="IPR000914">
    <property type="entry name" value="SBP_5_dom"/>
</dbReference>
<sequence length="520" mass="55938">MTVSPSGRRRLTALLAVGAMLFAGACTSALGGDTDSAGGPGAGQTLRLALSRQFTGLNPHNGGSPDSDGSVKGSVYESLAYLDPTGQVQPRLAESWSNPDPLEWRFTLRENVRFSDSTPLTAQLVAWNFAELLDPQTKSQLGAQLKIYTAGVSAEGADTVVFRLKSPAIDLPSRLWNVYITTEKFWQTGNLNTEAIGTGPYLLKSIDLENGAKLTANPEYWGNKPAFGEVEYKVLPSEAARVSAVQSGEVDIALNLDPLSLDQFGENSKYRSTLSDSSWVQVISINENKGGPLADARVRRALNYAVDKKSIINGLLKGAVQPSRGQVIAAPFFEPNPAVSEYEYNPERARQLLAEAGYSGGITLALDIPAGTYAAGAAIGQAVAQQAAAVGIKITITETPFPAWLSRQNQASDQAADLVYIGWGGQYRNAWTVFDPFTSKSRYKQSNITDPVFDDLVNRLQSATDAGSARALAAQATQRYHDEAHTVFLWPGTFTSLVATGLSWSPRTTRYLYAQEVGRA</sequence>
<dbReference type="GO" id="GO:0042597">
    <property type="term" value="C:periplasmic space"/>
    <property type="evidence" value="ECO:0007669"/>
    <property type="project" value="UniProtKB-ARBA"/>
</dbReference>
<evidence type="ECO:0000313" key="7">
    <source>
        <dbReference type="EMBL" id="MBH0779547.1"/>
    </source>
</evidence>
<dbReference type="Gene3D" id="3.10.105.10">
    <property type="entry name" value="Dipeptide-binding Protein, Domain 3"/>
    <property type="match status" value="1"/>
</dbReference>
<feature type="signal peptide" evidence="5">
    <location>
        <begin position="1"/>
        <end position="31"/>
    </location>
</feature>
<organism evidence="7 8">
    <name type="scientific">Nocardia bovistercoris</name>
    <dbReference type="NCBI Taxonomy" id="2785916"/>
    <lineage>
        <taxon>Bacteria</taxon>
        <taxon>Bacillati</taxon>
        <taxon>Actinomycetota</taxon>
        <taxon>Actinomycetes</taxon>
        <taxon>Mycobacteriales</taxon>
        <taxon>Nocardiaceae</taxon>
        <taxon>Nocardia</taxon>
    </lineage>
</organism>
<dbReference type="CDD" id="cd00995">
    <property type="entry name" value="PBP2_NikA_DppA_OppA_like"/>
    <property type="match status" value="1"/>
</dbReference>
<dbReference type="AlphaFoldDB" id="A0A931ID99"/>
<evidence type="ECO:0000256" key="5">
    <source>
        <dbReference type="SAM" id="SignalP"/>
    </source>
</evidence>
<dbReference type="SUPFAM" id="SSF53850">
    <property type="entry name" value="Periplasmic binding protein-like II"/>
    <property type="match status" value="1"/>
</dbReference>
<dbReference type="GO" id="GO:0043190">
    <property type="term" value="C:ATP-binding cassette (ABC) transporter complex"/>
    <property type="evidence" value="ECO:0007669"/>
    <property type="project" value="InterPro"/>
</dbReference>
<dbReference type="GO" id="GO:0030313">
    <property type="term" value="C:cell envelope"/>
    <property type="evidence" value="ECO:0007669"/>
    <property type="project" value="UniProtKB-SubCell"/>
</dbReference>
<evidence type="ECO:0000313" key="8">
    <source>
        <dbReference type="Proteomes" id="UP000655751"/>
    </source>
</evidence>
<evidence type="ECO:0000256" key="3">
    <source>
        <dbReference type="ARBA" id="ARBA00022448"/>
    </source>
</evidence>
<evidence type="ECO:0000259" key="6">
    <source>
        <dbReference type="Pfam" id="PF00496"/>
    </source>
</evidence>
<comment type="subcellular location">
    <subcellularLocation>
        <location evidence="1">Cell envelope</location>
    </subcellularLocation>
</comment>
<dbReference type="GO" id="GO:0015833">
    <property type="term" value="P:peptide transport"/>
    <property type="evidence" value="ECO:0007669"/>
    <property type="project" value="TreeGrafter"/>
</dbReference>
<keyword evidence="8" id="KW-1185">Reference proteome</keyword>
<feature type="domain" description="Solute-binding protein family 5" evidence="6">
    <location>
        <begin position="87"/>
        <end position="443"/>
    </location>
</feature>
<evidence type="ECO:0000256" key="2">
    <source>
        <dbReference type="ARBA" id="ARBA00005695"/>
    </source>
</evidence>
<evidence type="ECO:0000256" key="1">
    <source>
        <dbReference type="ARBA" id="ARBA00004196"/>
    </source>
</evidence>
<dbReference type="Proteomes" id="UP000655751">
    <property type="component" value="Unassembled WGS sequence"/>
</dbReference>
<accession>A0A931ID99</accession>
<dbReference type="InterPro" id="IPR039424">
    <property type="entry name" value="SBP_5"/>
</dbReference>
<dbReference type="PIRSF" id="PIRSF002741">
    <property type="entry name" value="MppA"/>
    <property type="match status" value="1"/>
</dbReference>
<dbReference type="PANTHER" id="PTHR30290:SF10">
    <property type="entry name" value="PERIPLASMIC OLIGOPEPTIDE-BINDING PROTEIN-RELATED"/>
    <property type="match status" value="1"/>
</dbReference>
<proteinExistence type="inferred from homology"/>
<dbReference type="RefSeq" id="WP_196151857.1">
    <property type="nucleotide sequence ID" value="NZ_JADMLG010000011.1"/>
</dbReference>
<dbReference type="PANTHER" id="PTHR30290">
    <property type="entry name" value="PERIPLASMIC BINDING COMPONENT OF ABC TRANSPORTER"/>
    <property type="match status" value="1"/>
</dbReference>
<reference evidence="7" key="1">
    <citation type="submission" date="2020-11" db="EMBL/GenBank/DDBJ databases">
        <title>Nocardia NEAU-351.nov., a novel actinomycete isolated from the cow dung.</title>
        <authorList>
            <person name="Zhang X."/>
        </authorList>
    </citation>
    <scope>NUCLEOTIDE SEQUENCE</scope>
    <source>
        <strain evidence="7">NEAU-351</strain>
    </source>
</reference>
<dbReference type="Pfam" id="PF00496">
    <property type="entry name" value="SBP_bac_5"/>
    <property type="match status" value="1"/>
</dbReference>
<dbReference type="GO" id="GO:1904680">
    <property type="term" value="F:peptide transmembrane transporter activity"/>
    <property type="evidence" value="ECO:0007669"/>
    <property type="project" value="TreeGrafter"/>
</dbReference>
<protein>
    <submittedName>
        <fullName evidence="7">ABC transporter substrate-binding protein</fullName>
    </submittedName>
</protein>
<evidence type="ECO:0000256" key="4">
    <source>
        <dbReference type="ARBA" id="ARBA00022729"/>
    </source>
</evidence>
<keyword evidence="3" id="KW-0813">Transport</keyword>
<name>A0A931ID99_9NOCA</name>